<keyword evidence="2" id="KW-1185">Reference proteome</keyword>
<reference evidence="1 2" key="1">
    <citation type="submission" date="2021-07" db="EMBL/GenBank/DDBJ databases">
        <authorList>
            <person name="Palmer J.M."/>
        </authorList>
    </citation>
    <scope>NUCLEOTIDE SEQUENCE [LARGE SCALE GENOMIC DNA]</scope>
    <source>
        <strain evidence="1 2">AT_MEX2019</strain>
        <tissue evidence="1">Muscle</tissue>
    </source>
</reference>
<evidence type="ECO:0000313" key="1">
    <source>
        <dbReference type="EMBL" id="MED6258474.1"/>
    </source>
</evidence>
<evidence type="ECO:0000313" key="2">
    <source>
        <dbReference type="Proteomes" id="UP001345963"/>
    </source>
</evidence>
<protein>
    <submittedName>
        <fullName evidence="1">Uncharacterized protein</fullName>
    </submittedName>
</protein>
<accession>A0ABU7CA81</accession>
<proteinExistence type="predicted"/>
<comment type="caution">
    <text evidence="1">The sequence shown here is derived from an EMBL/GenBank/DDBJ whole genome shotgun (WGS) entry which is preliminary data.</text>
</comment>
<sequence length="77" mass="8626">MSEIGLLGMMNSLRLCCSFPNQQNAIYLSVADHRYPTSSCPITLLNSIHPLLPCHSPISRFLHLLHLLSLVGEFILH</sequence>
<organism evidence="1 2">
    <name type="scientific">Ataeniobius toweri</name>
    <dbReference type="NCBI Taxonomy" id="208326"/>
    <lineage>
        <taxon>Eukaryota</taxon>
        <taxon>Metazoa</taxon>
        <taxon>Chordata</taxon>
        <taxon>Craniata</taxon>
        <taxon>Vertebrata</taxon>
        <taxon>Euteleostomi</taxon>
        <taxon>Actinopterygii</taxon>
        <taxon>Neopterygii</taxon>
        <taxon>Teleostei</taxon>
        <taxon>Neoteleostei</taxon>
        <taxon>Acanthomorphata</taxon>
        <taxon>Ovalentaria</taxon>
        <taxon>Atherinomorphae</taxon>
        <taxon>Cyprinodontiformes</taxon>
        <taxon>Goodeidae</taxon>
        <taxon>Ataeniobius</taxon>
    </lineage>
</organism>
<gene>
    <name evidence="1" type="ORF">ATANTOWER_007937</name>
</gene>
<name>A0ABU7CA81_9TELE</name>
<dbReference type="Proteomes" id="UP001345963">
    <property type="component" value="Unassembled WGS sequence"/>
</dbReference>
<dbReference type="EMBL" id="JAHUTI010080610">
    <property type="protein sequence ID" value="MED6258474.1"/>
    <property type="molecule type" value="Genomic_DNA"/>
</dbReference>